<proteinExistence type="predicted"/>
<accession>A0A9N8E472</accession>
<reference evidence="1" key="1">
    <citation type="submission" date="2020-06" db="EMBL/GenBank/DDBJ databases">
        <authorList>
            <consortium name="Plant Systems Biology data submission"/>
        </authorList>
    </citation>
    <scope>NUCLEOTIDE SEQUENCE</scope>
    <source>
        <strain evidence="1">D6</strain>
    </source>
</reference>
<evidence type="ECO:0000313" key="2">
    <source>
        <dbReference type="Proteomes" id="UP001153069"/>
    </source>
</evidence>
<dbReference type="Proteomes" id="UP001153069">
    <property type="component" value="Unassembled WGS sequence"/>
</dbReference>
<organism evidence="1 2">
    <name type="scientific">Seminavis robusta</name>
    <dbReference type="NCBI Taxonomy" id="568900"/>
    <lineage>
        <taxon>Eukaryota</taxon>
        <taxon>Sar</taxon>
        <taxon>Stramenopiles</taxon>
        <taxon>Ochrophyta</taxon>
        <taxon>Bacillariophyta</taxon>
        <taxon>Bacillariophyceae</taxon>
        <taxon>Bacillariophycidae</taxon>
        <taxon>Naviculales</taxon>
        <taxon>Naviculaceae</taxon>
        <taxon>Seminavis</taxon>
    </lineage>
</organism>
<evidence type="ECO:0000313" key="1">
    <source>
        <dbReference type="EMBL" id="CAB9513609.1"/>
    </source>
</evidence>
<protein>
    <submittedName>
        <fullName evidence="1">Uncharacterized protein</fullName>
    </submittedName>
</protein>
<sequence>MTSGHYGFCATCFFTITGVHLMKKDGCHGQGCGKHGRYARHSFSPDASPEAMKERFCVFCKDDDMVQTKRRKPASVRWKIELHESILLKGFSKKKWEEICALARKVGIHEDAIRAVQDATKIQPHRVIIETWRDQNDGLLWKAVVYEVIPDSVDMGVVGANSDYNDADVYRTRKFRESLREYAKATIPTGKTASVLVEILLVNRVDLESNKDAFKDSGIMQDCGPAGVRRARDYLIVVSGFQSKSYCCPDHAKNGFFSVPSPDWTAWNVRLRTFGAVTTQKTLPERQPRPIGAKCHEAKRKEPMGTDDDIASMAEGGVPIQDHEVWDPELEEHLEACAVDLVDPMEMTESDDDISLTSFEEDFAFFVEEEIEQFLHDNPECTLLSVSPEIF</sequence>
<gene>
    <name evidence="1" type="ORF">SEMRO_602_G173690.1</name>
</gene>
<dbReference type="EMBL" id="CAICTM010000601">
    <property type="protein sequence ID" value="CAB9513609.1"/>
    <property type="molecule type" value="Genomic_DNA"/>
</dbReference>
<keyword evidence="2" id="KW-1185">Reference proteome</keyword>
<name>A0A9N8E472_9STRA</name>
<dbReference type="AlphaFoldDB" id="A0A9N8E472"/>
<comment type="caution">
    <text evidence="1">The sequence shown here is derived from an EMBL/GenBank/DDBJ whole genome shotgun (WGS) entry which is preliminary data.</text>
</comment>